<evidence type="ECO:0000313" key="2">
    <source>
        <dbReference type="EMBL" id="KRK11558.1"/>
    </source>
</evidence>
<reference evidence="2 3" key="1">
    <citation type="journal article" date="2015" name="Genome Announc.">
        <title>Expanding the biotechnology potential of lactobacilli through comparative genomics of 213 strains and associated genera.</title>
        <authorList>
            <person name="Sun Z."/>
            <person name="Harris H.M."/>
            <person name="McCann A."/>
            <person name="Guo C."/>
            <person name="Argimon S."/>
            <person name="Zhang W."/>
            <person name="Yang X."/>
            <person name="Jeffery I.B."/>
            <person name="Cooney J.C."/>
            <person name="Kagawa T.F."/>
            <person name="Liu W."/>
            <person name="Song Y."/>
            <person name="Salvetti E."/>
            <person name="Wrobel A."/>
            <person name="Rasinkangas P."/>
            <person name="Parkhill J."/>
            <person name="Rea M.C."/>
            <person name="O'Sullivan O."/>
            <person name="Ritari J."/>
            <person name="Douillard F.P."/>
            <person name="Paul Ross R."/>
            <person name="Yang R."/>
            <person name="Briner A.E."/>
            <person name="Felis G.E."/>
            <person name="de Vos W.M."/>
            <person name="Barrangou R."/>
            <person name="Klaenhammer T.R."/>
            <person name="Caufield P.W."/>
            <person name="Cui Y."/>
            <person name="Zhang H."/>
            <person name="O'Toole P.W."/>
        </authorList>
    </citation>
    <scope>NUCLEOTIDE SEQUENCE [LARGE SCALE GENOMIC DNA]</scope>
    <source>
        <strain evidence="2 3">DSM 20178</strain>
    </source>
</reference>
<dbReference type="AlphaFoldDB" id="A0A0R1EQA8"/>
<organism evidence="2 3">
    <name type="scientific">Lacticaseibacillus zeae DSM 20178 = KCTC 3804</name>
    <dbReference type="NCBI Taxonomy" id="1423816"/>
    <lineage>
        <taxon>Bacteria</taxon>
        <taxon>Bacillati</taxon>
        <taxon>Bacillota</taxon>
        <taxon>Bacilli</taxon>
        <taxon>Lactobacillales</taxon>
        <taxon>Lactobacillaceae</taxon>
        <taxon>Lacticaseibacillus</taxon>
    </lineage>
</organism>
<dbReference type="Proteomes" id="UP000051984">
    <property type="component" value="Unassembled WGS sequence"/>
</dbReference>
<sequence>MFSSTVVPISFLSYLVYDYFKLKVKRPASLIFLVVMIAAFIFAILLFLKIVVLF</sequence>
<accession>A0A0R1EQA8</accession>
<dbReference type="PATRIC" id="fig|1423816.3.peg.1172"/>
<keyword evidence="1" id="KW-0812">Transmembrane</keyword>
<feature type="transmembrane region" description="Helical" evidence="1">
    <location>
        <begin position="30"/>
        <end position="52"/>
    </location>
</feature>
<keyword evidence="1" id="KW-0472">Membrane</keyword>
<gene>
    <name evidence="2" type="ORF">FD51_GL001132</name>
</gene>
<keyword evidence="1" id="KW-1133">Transmembrane helix</keyword>
<proteinExistence type="predicted"/>
<protein>
    <submittedName>
        <fullName evidence="2">Uncharacterized protein</fullName>
    </submittedName>
</protein>
<evidence type="ECO:0000313" key="3">
    <source>
        <dbReference type="Proteomes" id="UP000051984"/>
    </source>
</evidence>
<dbReference type="EMBL" id="AZCT01000017">
    <property type="protein sequence ID" value="KRK11558.1"/>
    <property type="molecule type" value="Genomic_DNA"/>
</dbReference>
<name>A0A0R1EQA8_LACZE</name>
<evidence type="ECO:0000256" key="1">
    <source>
        <dbReference type="SAM" id="Phobius"/>
    </source>
</evidence>
<comment type="caution">
    <text evidence="2">The sequence shown here is derived from an EMBL/GenBank/DDBJ whole genome shotgun (WGS) entry which is preliminary data.</text>
</comment>